<dbReference type="OrthoDB" id="29553at2759"/>
<feature type="region of interest" description="Disordered" evidence="1">
    <location>
        <begin position="452"/>
        <end position="633"/>
    </location>
</feature>
<dbReference type="KEGG" id="eiv:EIN_031580"/>
<dbReference type="GeneID" id="14885446"/>
<proteinExistence type="predicted"/>
<evidence type="ECO:0000256" key="1">
    <source>
        <dbReference type="SAM" id="MobiDB-lite"/>
    </source>
</evidence>
<dbReference type="RefSeq" id="XP_004185783.1">
    <property type="nucleotide sequence ID" value="XM_004185735.1"/>
</dbReference>
<accession>A0A0A1TY43</accession>
<dbReference type="EMBL" id="KB206969">
    <property type="protein sequence ID" value="ELP86437.1"/>
    <property type="molecule type" value="Genomic_DNA"/>
</dbReference>
<sequence>MATWFNVLRPTEKLNYTGDTAEIVIETTCPITHGDSKVCVINTLLIHSEGGTLCVDDIFKNIHTTIQMSSPIERITALSEGVVVITKQYITLYSIDVNGLTQKCQYSNSYVSIPTESVVYNKQTLFYNTSSGVVSMTWKSSEFQTVMSYTNDRRFDLVKGIVGDEPLKKVVGISISAFVCVFERRMVLVTSNKVIEMKMKLEGSIEDVKHNKNRIFVATQNDFFVFSHKITALEKLELLGRWNARGALICVTEYGAIFRKGGVGLVVKWTCEMKEAVMYRVNVGKEFEDFRFVNEEKICEKAGKNIIVSRIPGESEAKIVQSQETNGEENETLQNERVEEKDEKMLEKREEKSDKNESEKIEEDEKKANKGVENAKEEEVVIQEIVEIPTTSLNEKVEMETQQVENVETVKTSQTIENPQETIKEEVKEEIKDKVVNPIIDDINTTVMVVRSDNQPSSKTSGIIVSNGNNDVESLGNIEIPDTTEISQPQDQNTQPTTDQILEEKMRSEKMNEEREKMEKLRELQMKEREEKLRKLREKKQSQKAEKIELQKELVSQSNFPTTPKEKVNPSPRKADERQSPSPTPKKKDKKLQKDDETKPKSQGTTEPQTPKKKDKKNESRKETPIEKESKKKVVDQFKQIDQSLAGYLSFMKTMEDKPYCLEFSEMLKGFRLSN</sequence>
<organism evidence="2 3">
    <name type="scientific">Entamoeba invadens IP1</name>
    <dbReference type="NCBI Taxonomy" id="370355"/>
    <lineage>
        <taxon>Eukaryota</taxon>
        <taxon>Amoebozoa</taxon>
        <taxon>Evosea</taxon>
        <taxon>Archamoebae</taxon>
        <taxon>Mastigamoebida</taxon>
        <taxon>Entamoebidae</taxon>
        <taxon>Entamoeba</taxon>
    </lineage>
</organism>
<reference evidence="2 3" key="1">
    <citation type="submission" date="2012-10" db="EMBL/GenBank/DDBJ databases">
        <authorList>
            <person name="Zafar N."/>
            <person name="Inman J."/>
            <person name="Hall N."/>
            <person name="Lorenzi H."/>
            <person name="Caler E."/>
        </authorList>
    </citation>
    <scope>NUCLEOTIDE SEQUENCE [LARGE SCALE GENOMIC DNA]</scope>
    <source>
        <strain evidence="2 3">IP1</strain>
    </source>
</reference>
<feature type="compositionally biased region" description="Basic and acidic residues" evidence="1">
    <location>
        <begin position="610"/>
        <end position="633"/>
    </location>
</feature>
<feature type="compositionally biased region" description="Basic and acidic residues" evidence="1">
    <location>
        <begin position="564"/>
        <end position="579"/>
    </location>
</feature>
<feature type="compositionally biased region" description="Polar residues" evidence="1">
    <location>
        <begin position="452"/>
        <end position="472"/>
    </location>
</feature>
<protein>
    <submittedName>
        <fullName evidence="2">Uncharacterized protein</fullName>
    </submittedName>
</protein>
<feature type="compositionally biased region" description="Low complexity" evidence="1">
    <location>
        <begin position="488"/>
        <end position="500"/>
    </location>
</feature>
<evidence type="ECO:0000313" key="3">
    <source>
        <dbReference type="Proteomes" id="UP000014680"/>
    </source>
</evidence>
<feature type="compositionally biased region" description="Basic and acidic residues" evidence="1">
    <location>
        <begin position="334"/>
        <end position="373"/>
    </location>
</feature>
<gene>
    <name evidence="2" type="ORF">EIN_031580</name>
</gene>
<name>A0A0A1TY43_ENTIV</name>
<evidence type="ECO:0000313" key="2">
    <source>
        <dbReference type="EMBL" id="ELP86437.1"/>
    </source>
</evidence>
<feature type="compositionally biased region" description="Basic and acidic residues" evidence="1">
    <location>
        <begin position="502"/>
        <end position="552"/>
    </location>
</feature>
<dbReference type="VEuPathDB" id="AmoebaDB:EIN_031580"/>
<dbReference type="AlphaFoldDB" id="A0A0A1TY43"/>
<feature type="region of interest" description="Disordered" evidence="1">
    <location>
        <begin position="318"/>
        <end position="373"/>
    </location>
</feature>
<dbReference type="Proteomes" id="UP000014680">
    <property type="component" value="Unassembled WGS sequence"/>
</dbReference>
<keyword evidence="3" id="KW-1185">Reference proteome</keyword>